<comment type="caution">
    <text evidence="14">The sequence shown here is derived from an EMBL/GenBank/DDBJ whole genome shotgun (WGS) entry which is preliminary data.</text>
</comment>
<keyword evidence="10" id="KW-0449">Lipoprotein</keyword>
<dbReference type="InterPro" id="IPR027304">
    <property type="entry name" value="Trigger_fact/SurA_dom_sf"/>
</dbReference>
<reference evidence="14 15" key="1">
    <citation type="submission" date="2020-08" db="EMBL/GenBank/DDBJ databases">
        <title>Genome public.</title>
        <authorList>
            <person name="Liu C."/>
            <person name="Sun Q."/>
        </authorList>
    </citation>
    <scope>NUCLEOTIDE SEQUENCE [LARGE SCALE GENOMIC DNA]</scope>
    <source>
        <strain evidence="14 15">NSJ-26</strain>
    </source>
</reference>
<evidence type="ECO:0000259" key="13">
    <source>
        <dbReference type="PROSITE" id="PS50198"/>
    </source>
</evidence>
<dbReference type="EC" id="5.2.1.8" evidence="11"/>
<name>A0A926F0K7_9FIRM</name>
<evidence type="ECO:0000256" key="10">
    <source>
        <dbReference type="ARBA" id="ARBA00023288"/>
    </source>
</evidence>
<dbReference type="Gene3D" id="3.10.50.40">
    <property type="match status" value="1"/>
</dbReference>
<evidence type="ECO:0000256" key="4">
    <source>
        <dbReference type="ARBA" id="ARBA00022475"/>
    </source>
</evidence>
<comment type="catalytic activity">
    <reaction evidence="1 11">
        <text>[protein]-peptidylproline (omega=180) = [protein]-peptidylproline (omega=0)</text>
        <dbReference type="Rhea" id="RHEA:16237"/>
        <dbReference type="Rhea" id="RHEA-COMP:10747"/>
        <dbReference type="Rhea" id="RHEA-COMP:10748"/>
        <dbReference type="ChEBI" id="CHEBI:83833"/>
        <dbReference type="ChEBI" id="CHEBI:83834"/>
        <dbReference type="EC" id="5.2.1.8"/>
    </reaction>
</comment>
<evidence type="ECO:0000256" key="5">
    <source>
        <dbReference type="ARBA" id="ARBA00022729"/>
    </source>
</evidence>
<dbReference type="SUPFAM" id="SSF54534">
    <property type="entry name" value="FKBP-like"/>
    <property type="match status" value="1"/>
</dbReference>
<comment type="function">
    <text evidence="11">Plays a major role in protein secretion by helping the post-translocational extracellular folding of several secreted proteins.</text>
</comment>
<keyword evidence="15" id="KW-1185">Reference proteome</keyword>
<evidence type="ECO:0000313" key="14">
    <source>
        <dbReference type="EMBL" id="MBC8590912.1"/>
    </source>
</evidence>
<dbReference type="PROSITE" id="PS01096">
    <property type="entry name" value="PPIC_PPIASE_1"/>
    <property type="match status" value="1"/>
</dbReference>
<proteinExistence type="inferred from homology"/>
<dbReference type="InterPro" id="IPR046357">
    <property type="entry name" value="PPIase_dom_sf"/>
</dbReference>
<accession>A0A926F0K7</accession>
<dbReference type="PROSITE" id="PS50198">
    <property type="entry name" value="PPIC_PPIASE_2"/>
    <property type="match status" value="1"/>
</dbReference>
<keyword evidence="5 11" id="KW-0732">Signal</keyword>
<dbReference type="EMBL" id="JACRTK010000003">
    <property type="protein sequence ID" value="MBC8590912.1"/>
    <property type="molecule type" value="Genomic_DNA"/>
</dbReference>
<feature type="signal peptide" evidence="12">
    <location>
        <begin position="1"/>
        <end position="28"/>
    </location>
</feature>
<evidence type="ECO:0000256" key="11">
    <source>
        <dbReference type="HAMAP-Rule" id="MF_01145"/>
    </source>
</evidence>
<comment type="similarity">
    <text evidence="3 11">Belongs to the PrsA family.</text>
</comment>
<evidence type="ECO:0000256" key="2">
    <source>
        <dbReference type="ARBA" id="ARBA00004193"/>
    </source>
</evidence>
<evidence type="ECO:0000256" key="8">
    <source>
        <dbReference type="ARBA" id="ARBA00023139"/>
    </source>
</evidence>
<evidence type="ECO:0000256" key="3">
    <source>
        <dbReference type="ARBA" id="ARBA00006071"/>
    </source>
</evidence>
<evidence type="ECO:0000256" key="6">
    <source>
        <dbReference type="ARBA" id="ARBA00023110"/>
    </source>
</evidence>
<dbReference type="PANTHER" id="PTHR47245:SF1">
    <property type="entry name" value="FOLDASE PROTEIN PRSA"/>
    <property type="match status" value="1"/>
</dbReference>
<dbReference type="SUPFAM" id="SSF109998">
    <property type="entry name" value="Triger factor/SurA peptide-binding domain-like"/>
    <property type="match status" value="1"/>
</dbReference>
<dbReference type="GO" id="GO:0006457">
    <property type="term" value="P:protein folding"/>
    <property type="evidence" value="ECO:0007669"/>
    <property type="project" value="UniProtKB-UniRule"/>
</dbReference>
<dbReference type="AlphaFoldDB" id="A0A926F0K7"/>
<keyword evidence="7 11" id="KW-0472">Membrane</keyword>
<evidence type="ECO:0000256" key="12">
    <source>
        <dbReference type="SAM" id="SignalP"/>
    </source>
</evidence>
<sequence>MNFNSIGKRATKLTILAICVLLVVSLTACGDKEIVAKGENINITKDDLYDLLVEQYGEEALNSLIGEKIVEAEIEKQKIKVTDEEIEKQLNDMKEHYGGEEALNEAMAYYGYTMDDLKKNITINIQMKKVLEPYIKITDEEVQAYFNENKDALGQKEQVKASHILVESKELADEIKEKIVAGEDFATLAKEHSTDGGSKESGGELGYFPRGKMVKEFEEAAFSLEKGAISEPIKTTRGYHIIKVEDKKQAKEATLKDSEDIIREALIEKKIPAAYEEWYQKKYEEYKIENLLQKENAKKEA</sequence>
<feature type="chain" id="PRO_5039300457" description="Foldase protein PrsA" evidence="12">
    <location>
        <begin position="29"/>
        <end position="301"/>
    </location>
</feature>
<keyword evidence="6 11" id="KW-0697">Rotamase</keyword>
<dbReference type="Pfam" id="PF13616">
    <property type="entry name" value="Rotamase_3"/>
    <property type="match status" value="1"/>
</dbReference>
<evidence type="ECO:0000256" key="9">
    <source>
        <dbReference type="ARBA" id="ARBA00023235"/>
    </source>
</evidence>
<gene>
    <name evidence="11" type="primary">prsA</name>
    <name evidence="14" type="ORF">H8689_07280</name>
</gene>
<evidence type="ECO:0000256" key="7">
    <source>
        <dbReference type="ARBA" id="ARBA00023136"/>
    </source>
</evidence>
<dbReference type="InterPro" id="IPR023058">
    <property type="entry name" value="PPIase_PpiC_CS"/>
</dbReference>
<dbReference type="Proteomes" id="UP000601522">
    <property type="component" value="Unassembled WGS sequence"/>
</dbReference>
<keyword evidence="4 11" id="KW-1003">Cell membrane</keyword>
<dbReference type="GO" id="GO:0005886">
    <property type="term" value="C:plasma membrane"/>
    <property type="evidence" value="ECO:0007669"/>
    <property type="project" value="UniProtKB-SubCell"/>
</dbReference>
<evidence type="ECO:0000313" key="15">
    <source>
        <dbReference type="Proteomes" id="UP000601522"/>
    </source>
</evidence>
<dbReference type="InterPro" id="IPR023059">
    <property type="entry name" value="Foldase_PrsA"/>
</dbReference>
<organism evidence="14 15">
    <name type="scientific">Wansuia hejianensis</name>
    <dbReference type="NCBI Taxonomy" id="2763667"/>
    <lineage>
        <taxon>Bacteria</taxon>
        <taxon>Bacillati</taxon>
        <taxon>Bacillota</taxon>
        <taxon>Clostridia</taxon>
        <taxon>Lachnospirales</taxon>
        <taxon>Lachnospiraceae</taxon>
        <taxon>Wansuia</taxon>
    </lineage>
</organism>
<feature type="domain" description="PpiC" evidence="13">
    <location>
        <begin position="156"/>
        <end position="246"/>
    </location>
</feature>
<dbReference type="InterPro" id="IPR000297">
    <property type="entry name" value="PPIase_PpiC"/>
</dbReference>
<dbReference type="PANTHER" id="PTHR47245">
    <property type="entry name" value="PEPTIDYLPROLYL ISOMERASE"/>
    <property type="match status" value="1"/>
</dbReference>
<comment type="subcellular location">
    <subcellularLocation>
        <location evidence="2">Cell membrane</location>
        <topology evidence="2">Lipid-anchor</topology>
    </subcellularLocation>
</comment>
<dbReference type="InterPro" id="IPR050245">
    <property type="entry name" value="PrsA_foldase"/>
</dbReference>
<dbReference type="Gene3D" id="1.10.4030.10">
    <property type="entry name" value="Porin chaperone SurA, peptide-binding domain"/>
    <property type="match status" value="1"/>
</dbReference>
<protein>
    <recommendedName>
        <fullName evidence="11">Foldase protein PrsA</fullName>
        <ecNumber evidence="11">5.2.1.8</ecNumber>
    </recommendedName>
</protein>
<dbReference type="HAMAP" id="MF_01145">
    <property type="entry name" value="Foldase_PrsA"/>
    <property type="match status" value="1"/>
</dbReference>
<dbReference type="GO" id="GO:0003755">
    <property type="term" value="F:peptidyl-prolyl cis-trans isomerase activity"/>
    <property type="evidence" value="ECO:0007669"/>
    <property type="project" value="UniProtKB-UniRule"/>
</dbReference>
<keyword evidence="9 11" id="KW-0413">Isomerase</keyword>
<dbReference type="Pfam" id="PF13624">
    <property type="entry name" value="SurA_N_3"/>
    <property type="match status" value="1"/>
</dbReference>
<evidence type="ECO:0000256" key="1">
    <source>
        <dbReference type="ARBA" id="ARBA00000971"/>
    </source>
</evidence>
<dbReference type="RefSeq" id="WP_249323751.1">
    <property type="nucleotide sequence ID" value="NZ_JACRTK010000003.1"/>
</dbReference>
<keyword evidence="8" id="KW-0564">Palmitate</keyword>